<feature type="domain" description="LicD/FKTN/FKRP nucleotidyltransferase" evidence="1">
    <location>
        <begin position="22"/>
        <end position="220"/>
    </location>
</feature>
<name>A0AAX2JD71_9FUSO</name>
<dbReference type="EMBL" id="LS483487">
    <property type="protein sequence ID" value="SQJ09863.1"/>
    <property type="molecule type" value="Genomic_DNA"/>
</dbReference>
<protein>
    <submittedName>
        <fullName evidence="2">LPS biosynthesis protein</fullName>
    </submittedName>
</protein>
<dbReference type="InterPro" id="IPR007074">
    <property type="entry name" value="LicD/FKTN/FKRP_NTP_transf"/>
</dbReference>
<dbReference type="InterPro" id="IPR052942">
    <property type="entry name" value="LPS_cholinephosphotransferase"/>
</dbReference>
<dbReference type="PANTHER" id="PTHR43404">
    <property type="entry name" value="LIPOPOLYSACCHARIDE CHOLINEPHOSPHOTRANSFERASE LICD"/>
    <property type="match status" value="1"/>
</dbReference>
<gene>
    <name evidence="2" type="ORF">NCTC12112_02405</name>
</gene>
<evidence type="ECO:0000259" key="1">
    <source>
        <dbReference type="Pfam" id="PF04991"/>
    </source>
</evidence>
<dbReference type="AlphaFoldDB" id="A0AAX2JD71"/>
<organism evidence="2 3">
    <name type="scientific">Fusobacterium ulcerans</name>
    <dbReference type="NCBI Taxonomy" id="861"/>
    <lineage>
        <taxon>Bacteria</taxon>
        <taxon>Fusobacteriati</taxon>
        <taxon>Fusobacteriota</taxon>
        <taxon>Fusobacteriia</taxon>
        <taxon>Fusobacteriales</taxon>
        <taxon>Fusobacteriaceae</taxon>
        <taxon>Fusobacterium</taxon>
    </lineage>
</organism>
<reference evidence="2 3" key="1">
    <citation type="submission" date="2018-06" db="EMBL/GenBank/DDBJ databases">
        <authorList>
            <consortium name="Pathogen Informatics"/>
            <person name="Doyle S."/>
        </authorList>
    </citation>
    <scope>NUCLEOTIDE SEQUENCE [LARGE SCALE GENOMIC DNA]</scope>
    <source>
        <strain evidence="2 3">NCTC12112</strain>
    </source>
</reference>
<dbReference type="RefSeq" id="WP_005981167.1">
    <property type="nucleotide sequence ID" value="NZ_CABKNW010000005.1"/>
</dbReference>
<dbReference type="GO" id="GO:0009100">
    <property type="term" value="P:glycoprotein metabolic process"/>
    <property type="evidence" value="ECO:0007669"/>
    <property type="project" value="UniProtKB-ARBA"/>
</dbReference>
<dbReference type="GeneID" id="78453686"/>
<proteinExistence type="predicted"/>
<dbReference type="Pfam" id="PF04991">
    <property type="entry name" value="LicD"/>
    <property type="match status" value="1"/>
</dbReference>
<sequence>MDKLRKLQLVEKDCLDFFVKICEENNLEYILDFGTLLGAARHKGFIPWDDDVDLGMPREDYEKFLKIFDKYTNNGRFSLETYKRGAFYKLKDNNHYILNEDGSKSEIDIDIFPLDYYDDVEKVNFLNGYLELSKDRSSLWRKWKTHFKREIHLKILSNSFFKKKFISKTKGPYIGRGVETGFKIKLNLVEKFFPLTEIEFEDRKYKAPKDYDSFLTLLYGDYMTPPENQKPLHHKHIKDIIKIENK</sequence>
<evidence type="ECO:0000313" key="3">
    <source>
        <dbReference type="Proteomes" id="UP000249008"/>
    </source>
</evidence>
<dbReference type="PANTHER" id="PTHR43404:SF2">
    <property type="entry name" value="LIPOPOLYSACCHARIDE CHOLINEPHOSPHOTRANSFERASE LICD"/>
    <property type="match status" value="1"/>
</dbReference>
<evidence type="ECO:0000313" key="2">
    <source>
        <dbReference type="EMBL" id="SQJ09863.1"/>
    </source>
</evidence>
<dbReference type="KEGG" id="ful:C4N20_02615"/>
<accession>A0AAX2JD71</accession>
<dbReference type="Proteomes" id="UP000249008">
    <property type="component" value="Chromosome 1"/>
</dbReference>